<accession>A0A951Q9C0</accession>
<dbReference type="PROSITE" id="PS50935">
    <property type="entry name" value="SSB"/>
    <property type="match status" value="1"/>
</dbReference>
<evidence type="ECO:0000256" key="1">
    <source>
        <dbReference type="ARBA" id="ARBA00023125"/>
    </source>
</evidence>
<dbReference type="Proteomes" id="UP000757435">
    <property type="component" value="Unassembled WGS sequence"/>
</dbReference>
<feature type="compositionally biased region" description="Low complexity" evidence="3">
    <location>
        <begin position="110"/>
        <end position="137"/>
    </location>
</feature>
<dbReference type="GO" id="GO:0003697">
    <property type="term" value="F:single-stranded DNA binding"/>
    <property type="evidence" value="ECO:0007669"/>
    <property type="project" value="InterPro"/>
</dbReference>
<reference evidence="4" key="2">
    <citation type="journal article" date="2022" name="Microbiol. Resour. Announc.">
        <title>Metagenome Sequencing to Explore Phylogenomics of Terrestrial Cyanobacteria.</title>
        <authorList>
            <person name="Ward R.D."/>
            <person name="Stajich J.E."/>
            <person name="Johansen J.R."/>
            <person name="Huntemann M."/>
            <person name="Clum A."/>
            <person name="Foster B."/>
            <person name="Foster B."/>
            <person name="Roux S."/>
            <person name="Palaniappan K."/>
            <person name="Varghese N."/>
            <person name="Mukherjee S."/>
            <person name="Reddy T.B.K."/>
            <person name="Daum C."/>
            <person name="Copeland A."/>
            <person name="Chen I.A."/>
            <person name="Ivanova N.N."/>
            <person name="Kyrpides N.C."/>
            <person name="Shapiro N."/>
            <person name="Eloe-Fadrosh E.A."/>
            <person name="Pietrasiak N."/>
        </authorList>
    </citation>
    <scope>NUCLEOTIDE SEQUENCE</scope>
    <source>
        <strain evidence="4">UHER 2000/2452</strain>
    </source>
</reference>
<dbReference type="InterPro" id="IPR000424">
    <property type="entry name" value="Primosome_PriB/ssb"/>
</dbReference>
<evidence type="ECO:0000256" key="3">
    <source>
        <dbReference type="SAM" id="MobiDB-lite"/>
    </source>
</evidence>
<proteinExistence type="predicted"/>
<evidence type="ECO:0000313" key="4">
    <source>
        <dbReference type="EMBL" id="MBW4658556.1"/>
    </source>
</evidence>
<comment type="caution">
    <text evidence="4">The sequence shown here is derived from an EMBL/GenBank/DDBJ whole genome shotgun (WGS) entry which is preliminary data.</text>
</comment>
<dbReference type="EMBL" id="JAHHHD010000006">
    <property type="protein sequence ID" value="MBW4658556.1"/>
    <property type="molecule type" value="Genomic_DNA"/>
</dbReference>
<dbReference type="CDD" id="cd04496">
    <property type="entry name" value="SSB_OBF"/>
    <property type="match status" value="1"/>
</dbReference>
<gene>
    <name evidence="4" type="ORF">KME15_07770</name>
</gene>
<feature type="region of interest" description="Disordered" evidence="3">
    <location>
        <begin position="110"/>
        <end position="176"/>
    </location>
</feature>
<evidence type="ECO:0000256" key="2">
    <source>
        <dbReference type="PROSITE-ProRule" id="PRU00252"/>
    </source>
</evidence>
<dbReference type="InterPro" id="IPR012340">
    <property type="entry name" value="NA-bd_OB-fold"/>
</dbReference>
<dbReference type="Pfam" id="PF00436">
    <property type="entry name" value="SSB"/>
    <property type="match status" value="1"/>
</dbReference>
<evidence type="ECO:0000313" key="5">
    <source>
        <dbReference type="Proteomes" id="UP000757435"/>
    </source>
</evidence>
<dbReference type="Gene3D" id="2.40.50.140">
    <property type="entry name" value="Nucleic acid-binding proteins"/>
    <property type="match status" value="1"/>
</dbReference>
<dbReference type="AlphaFoldDB" id="A0A951Q9C0"/>
<protein>
    <submittedName>
        <fullName evidence="4">Single-stranded DNA-binding protein</fullName>
    </submittedName>
</protein>
<sequence>MNNCILMAEVIQDPQLRYTPDNQTPIAEIVVQFPGIRDEDPPSTLKVVGWGNLAQEIQEKYHVGDRVIVEGRLNMNRIDRPEGFKETRAELTAQRIHLIGADSSLTTSAVTPASTSASSPAPTGTTFTPSAAPTSVAKTKPAAKPMGAPASEPAKSPAYSGSKPSADQVDYDDIPF</sequence>
<reference evidence="4" key="1">
    <citation type="submission" date="2021-05" db="EMBL/GenBank/DDBJ databases">
        <authorList>
            <person name="Pietrasiak N."/>
            <person name="Ward R."/>
            <person name="Stajich J.E."/>
            <person name="Kurbessoian T."/>
        </authorList>
    </citation>
    <scope>NUCLEOTIDE SEQUENCE</scope>
    <source>
        <strain evidence="4">UHER 2000/2452</strain>
    </source>
</reference>
<dbReference type="SUPFAM" id="SSF50249">
    <property type="entry name" value="Nucleic acid-binding proteins"/>
    <property type="match status" value="1"/>
</dbReference>
<organism evidence="4 5">
    <name type="scientific">Drouetiella hepatica Uher 2000/2452</name>
    <dbReference type="NCBI Taxonomy" id="904376"/>
    <lineage>
        <taxon>Bacteria</taxon>
        <taxon>Bacillati</taxon>
        <taxon>Cyanobacteriota</taxon>
        <taxon>Cyanophyceae</taxon>
        <taxon>Oculatellales</taxon>
        <taxon>Oculatellaceae</taxon>
        <taxon>Drouetiella</taxon>
    </lineage>
</organism>
<keyword evidence="1 2" id="KW-0238">DNA-binding</keyword>
<name>A0A951Q9C0_9CYAN</name>